<dbReference type="GO" id="GO:0003677">
    <property type="term" value="F:DNA binding"/>
    <property type="evidence" value="ECO:0007669"/>
    <property type="project" value="TreeGrafter"/>
</dbReference>
<dbReference type="InterPro" id="IPR003228">
    <property type="entry name" value="TFIID_TAF12_dom"/>
</dbReference>
<evidence type="ECO:0000313" key="8">
    <source>
        <dbReference type="EMBL" id="CZR57659.1"/>
    </source>
</evidence>
<feature type="compositionally biased region" description="Polar residues" evidence="6">
    <location>
        <begin position="386"/>
        <end position="418"/>
    </location>
</feature>
<evidence type="ECO:0000256" key="6">
    <source>
        <dbReference type="SAM" id="MobiDB-lite"/>
    </source>
</evidence>
<name>A0A1L7WY13_9HELO</name>
<dbReference type="Gene3D" id="1.10.20.10">
    <property type="entry name" value="Histone, subunit A"/>
    <property type="match status" value="1"/>
</dbReference>
<feature type="compositionally biased region" description="Low complexity" evidence="6">
    <location>
        <begin position="121"/>
        <end position="158"/>
    </location>
</feature>
<dbReference type="CDD" id="cd07981">
    <property type="entry name" value="HFD_TAF12"/>
    <property type="match status" value="1"/>
</dbReference>
<feature type="compositionally biased region" description="Basic and acidic residues" evidence="6">
    <location>
        <begin position="225"/>
        <end position="247"/>
    </location>
</feature>
<evidence type="ECO:0000256" key="3">
    <source>
        <dbReference type="ARBA" id="ARBA00023015"/>
    </source>
</evidence>
<feature type="compositionally biased region" description="Polar residues" evidence="6">
    <location>
        <begin position="358"/>
        <end position="371"/>
    </location>
</feature>
<accession>A0A1L7WY13</accession>
<feature type="domain" description="Transcription initiation factor TFIID subunit 12" evidence="7">
    <location>
        <begin position="521"/>
        <end position="595"/>
    </location>
</feature>
<gene>
    <name evidence="8" type="ORF">PAC_07548</name>
</gene>
<evidence type="ECO:0000256" key="1">
    <source>
        <dbReference type="ARBA" id="ARBA00004123"/>
    </source>
</evidence>
<dbReference type="AlphaFoldDB" id="A0A1L7WY13"/>
<dbReference type="GO" id="GO:0051123">
    <property type="term" value="P:RNA polymerase II preinitiation complex assembly"/>
    <property type="evidence" value="ECO:0007669"/>
    <property type="project" value="TreeGrafter"/>
</dbReference>
<feature type="region of interest" description="Disordered" evidence="6">
    <location>
        <begin position="326"/>
        <end position="372"/>
    </location>
</feature>
<dbReference type="InterPro" id="IPR009072">
    <property type="entry name" value="Histone-fold"/>
</dbReference>
<feature type="region of interest" description="Disordered" evidence="6">
    <location>
        <begin position="386"/>
        <end position="426"/>
    </location>
</feature>
<feature type="region of interest" description="Disordered" evidence="6">
    <location>
        <begin position="1"/>
        <end position="45"/>
    </location>
</feature>
<dbReference type="FunFam" id="1.10.20.10:FF:000037">
    <property type="entry name" value="Transcription initiation factor TFIID subunit 12"/>
    <property type="match status" value="1"/>
</dbReference>
<dbReference type="GO" id="GO:0046982">
    <property type="term" value="F:protein heterodimerization activity"/>
    <property type="evidence" value="ECO:0007669"/>
    <property type="project" value="InterPro"/>
</dbReference>
<dbReference type="PANTHER" id="PTHR12264:SF21">
    <property type="entry name" value="TRANSCRIPTION INITIATION FACTOR TFIID SUBUNIT 12"/>
    <property type="match status" value="1"/>
</dbReference>
<evidence type="ECO:0000256" key="4">
    <source>
        <dbReference type="ARBA" id="ARBA00023163"/>
    </source>
</evidence>
<feature type="region of interest" description="Disordered" evidence="6">
    <location>
        <begin position="91"/>
        <end position="168"/>
    </location>
</feature>
<dbReference type="STRING" id="576137.A0A1L7WY13"/>
<dbReference type="SUPFAM" id="SSF47113">
    <property type="entry name" value="Histone-fold"/>
    <property type="match status" value="1"/>
</dbReference>
<dbReference type="Proteomes" id="UP000184330">
    <property type="component" value="Unassembled WGS sequence"/>
</dbReference>
<dbReference type="PANTHER" id="PTHR12264">
    <property type="entry name" value="TRANSCRIPTION INITIATION FACTOR TFIID SUBUNIT 12"/>
    <property type="match status" value="1"/>
</dbReference>
<feature type="region of interest" description="Disordered" evidence="6">
    <location>
        <begin position="225"/>
        <end position="309"/>
    </location>
</feature>
<keyword evidence="9" id="KW-1185">Reference proteome</keyword>
<dbReference type="OrthoDB" id="2193432at2759"/>
<evidence type="ECO:0000256" key="5">
    <source>
        <dbReference type="ARBA" id="ARBA00023242"/>
    </source>
</evidence>
<comment type="subcellular location">
    <subcellularLocation>
        <location evidence="1">Nucleus</location>
    </subcellularLocation>
</comment>
<dbReference type="GO" id="GO:0017025">
    <property type="term" value="F:TBP-class protein binding"/>
    <property type="evidence" value="ECO:0007669"/>
    <property type="project" value="TreeGrafter"/>
</dbReference>
<evidence type="ECO:0000313" key="9">
    <source>
        <dbReference type="Proteomes" id="UP000184330"/>
    </source>
</evidence>
<feature type="compositionally biased region" description="Low complexity" evidence="6">
    <location>
        <begin position="95"/>
        <end position="114"/>
    </location>
</feature>
<feature type="compositionally biased region" description="Low complexity" evidence="6">
    <location>
        <begin position="8"/>
        <end position="22"/>
    </location>
</feature>
<sequence>MNNGQQGGQPSQGQGQQAGAPQPQRPKPHLFRPEQMRQLPGDFSAEDKLKWETGLRQLWSQIEKNGAETQAHQEAKRKLFDFSRTLTIKLQNQRAAAQQAAAQQQQGQQQGQAGVARPPSQGQQQGQEQGDNSAQQQHAVQNQGPNTNAAQQQQQQQPRPQPKISPNLMEHVNNFPYAIPAHLTAGTPEAAKWIQEAKQKYLKALVTMEGGSNRVKAIEAVMKQRNAEGKPLSPEEEKDFKEKKEASQRQYNDAKGYVDRFRQEQAAQRTGGANAPNQGQQGTGNANPVANNAGQAPVRPQMNVQQPNPAMQNTQTVNAAIEAAKNQQMGGGRPQMPQNGQMSQPPQMPPQNAPTQPSLPQQQAGQPQIKTEQGVPPAINTAITQMQQRPMQNSPQSAVPRSAGIPQSATSQQPQALSHSDALHQAARSYSNNVPTTSVMAQGHSHPQAIPREQNMTTNKMPIPKHLPERATAPPQAVQMAQPRPTYSGGPSNTGNGVISQPVLTKTPQFNMDSEGDRVLSKKKLDELVRQVTGGGQGLENGEGLAPDVEESVLNVADSFIDQVLQAACKNAKERGAKMLEIRDIQLTLERGYNIRIPGYASDEIRTVRKIQPSQSWVSKMSAIQASKITGGKNAD</sequence>
<dbReference type="InterPro" id="IPR037794">
    <property type="entry name" value="TAF12"/>
</dbReference>
<protein>
    <submittedName>
        <fullName evidence="8">Related to general RNA polymerase II transcription factor TAF12</fullName>
    </submittedName>
</protein>
<evidence type="ECO:0000256" key="2">
    <source>
        <dbReference type="ARBA" id="ARBA00007530"/>
    </source>
</evidence>
<dbReference type="EMBL" id="FJOG01000010">
    <property type="protein sequence ID" value="CZR57659.1"/>
    <property type="molecule type" value="Genomic_DNA"/>
</dbReference>
<proteinExistence type="inferred from homology"/>
<dbReference type="GO" id="GO:0005669">
    <property type="term" value="C:transcription factor TFIID complex"/>
    <property type="evidence" value="ECO:0007669"/>
    <property type="project" value="InterPro"/>
</dbReference>
<feature type="compositionally biased region" description="Low complexity" evidence="6">
    <location>
        <begin position="334"/>
        <end position="345"/>
    </location>
</feature>
<feature type="compositionally biased region" description="Low complexity" evidence="6">
    <location>
        <begin position="270"/>
        <end position="288"/>
    </location>
</feature>
<dbReference type="Pfam" id="PF03847">
    <property type="entry name" value="TFIID_20kDa"/>
    <property type="match status" value="1"/>
</dbReference>
<keyword evidence="4" id="KW-0804">Transcription</keyword>
<reference evidence="8 9" key="1">
    <citation type="submission" date="2016-03" db="EMBL/GenBank/DDBJ databases">
        <authorList>
            <person name="Ploux O."/>
        </authorList>
    </citation>
    <scope>NUCLEOTIDE SEQUENCE [LARGE SCALE GENOMIC DNA]</scope>
    <source>
        <strain evidence="8 9">UAMH 11012</strain>
    </source>
</reference>
<evidence type="ECO:0000259" key="7">
    <source>
        <dbReference type="Pfam" id="PF03847"/>
    </source>
</evidence>
<dbReference type="GO" id="GO:0000124">
    <property type="term" value="C:SAGA complex"/>
    <property type="evidence" value="ECO:0007669"/>
    <property type="project" value="InterPro"/>
</dbReference>
<organism evidence="8 9">
    <name type="scientific">Phialocephala subalpina</name>
    <dbReference type="NCBI Taxonomy" id="576137"/>
    <lineage>
        <taxon>Eukaryota</taxon>
        <taxon>Fungi</taxon>
        <taxon>Dikarya</taxon>
        <taxon>Ascomycota</taxon>
        <taxon>Pezizomycotina</taxon>
        <taxon>Leotiomycetes</taxon>
        <taxon>Helotiales</taxon>
        <taxon>Mollisiaceae</taxon>
        <taxon>Phialocephala</taxon>
        <taxon>Phialocephala fortinii species complex</taxon>
    </lineage>
</organism>
<keyword evidence="3" id="KW-0805">Transcription regulation</keyword>
<comment type="similarity">
    <text evidence="2">Belongs to the TAF12 family.</text>
</comment>
<keyword evidence="5" id="KW-0539">Nucleus</keyword>